<organism evidence="1 2">
    <name type="scientific">Mycena metata</name>
    <dbReference type="NCBI Taxonomy" id="1033252"/>
    <lineage>
        <taxon>Eukaryota</taxon>
        <taxon>Fungi</taxon>
        <taxon>Dikarya</taxon>
        <taxon>Basidiomycota</taxon>
        <taxon>Agaricomycotina</taxon>
        <taxon>Agaricomycetes</taxon>
        <taxon>Agaricomycetidae</taxon>
        <taxon>Agaricales</taxon>
        <taxon>Marasmiineae</taxon>
        <taxon>Mycenaceae</taxon>
        <taxon>Mycena</taxon>
    </lineage>
</organism>
<name>A0AAD7JNP7_9AGAR</name>
<protein>
    <submittedName>
        <fullName evidence="1">Uncharacterized protein</fullName>
    </submittedName>
</protein>
<evidence type="ECO:0000313" key="1">
    <source>
        <dbReference type="EMBL" id="KAJ7767254.1"/>
    </source>
</evidence>
<gene>
    <name evidence="1" type="ORF">B0H16DRAFT_1686849</name>
</gene>
<sequence length="87" mass="9842">MATLVNASHDIRPIILGEHSGPTKQELLRFVPELNAVHSVSIDAQGTKEELAGRISEKLTIYEQENDMEMWDSAYQVWLNVQFANLC</sequence>
<dbReference type="Proteomes" id="UP001215598">
    <property type="component" value="Unassembled WGS sequence"/>
</dbReference>
<dbReference type="EMBL" id="JARKIB010000022">
    <property type="protein sequence ID" value="KAJ7767254.1"/>
    <property type="molecule type" value="Genomic_DNA"/>
</dbReference>
<evidence type="ECO:0000313" key="2">
    <source>
        <dbReference type="Proteomes" id="UP001215598"/>
    </source>
</evidence>
<proteinExistence type="predicted"/>
<reference evidence="1" key="1">
    <citation type="submission" date="2023-03" db="EMBL/GenBank/DDBJ databases">
        <title>Massive genome expansion in bonnet fungi (Mycena s.s.) driven by repeated elements and novel gene families across ecological guilds.</title>
        <authorList>
            <consortium name="Lawrence Berkeley National Laboratory"/>
            <person name="Harder C.B."/>
            <person name="Miyauchi S."/>
            <person name="Viragh M."/>
            <person name="Kuo A."/>
            <person name="Thoen E."/>
            <person name="Andreopoulos B."/>
            <person name="Lu D."/>
            <person name="Skrede I."/>
            <person name="Drula E."/>
            <person name="Henrissat B."/>
            <person name="Morin E."/>
            <person name="Kohler A."/>
            <person name="Barry K."/>
            <person name="LaButti K."/>
            <person name="Morin E."/>
            <person name="Salamov A."/>
            <person name="Lipzen A."/>
            <person name="Mereny Z."/>
            <person name="Hegedus B."/>
            <person name="Baldrian P."/>
            <person name="Stursova M."/>
            <person name="Weitz H."/>
            <person name="Taylor A."/>
            <person name="Grigoriev I.V."/>
            <person name="Nagy L.G."/>
            <person name="Martin F."/>
            <person name="Kauserud H."/>
        </authorList>
    </citation>
    <scope>NUCLEOTIDE SEQUENCE</scope>
    <source>
        <strain evidence="1">CBHHK182m</strain>
    </source>
</reference>
<dbReference type="AlphaFoldDB" id="A0AAD7JNP7"/>
<comment type="caution">
    <text evidence="1">The sequence shown here is derived from an EMBL/GenBank/DDBJ whole genome shotgun (WGS) entry which is preliminary data.</text>
</comment>
<keyword evidence="2" id="KW-1185">Reference proteome</keyword>
<accession>A0AAD7JNP7</accession>